<comment type="caution">
    <text evidence="2">The sequence shown here is derived from an EMBL/GenBank/DDBJ whole genome shotgun (WGS) entry which is preliminary data.</text>
</comment>
<keyword evidence="3" id="KW-1185">Reference proteome</keyword>
<keyword evidence="1" id="KW-0472">Membrane</keyword>
<accession>A0A436ZNB4</accession>
<dbReference type="AlphaFoldDB" id="A0A436ZNB4"/>
<feature type="transmembrane region" description="Helical" evidence="1">
    <location>
        <begin position="72"/>
        <end position="95"/>
    </location>
</feature>
<dbReference type="EMBL" id="SAEB01000012">
    <property type="protein sequence ID" value="RVD80399.1"/>
    <property type="molecule type" value="Genomic_DNA"/>
</dbReference>
<dbReference type="VEuPathDB" id="FungiDB:DFL_008296"/>
<evidence type="ECO:0000313" key="2">
    <source>
        <dbReference type="EMBL" id="RVD80399.1"/>
    </source>
</evidence>
<evidence type="ECO:0000313" key="3">
    <source>
        <dbReference type="Proteomes" id="UP000283090"/>
    </source>
</evidence>
<sequence length="117" mass="13237">MSNSELRQLYAYTGDIISRSERRRKLGLDIVIHYGLLLVAITTLQDPFKITGLVPEVILRRRFSEYKKARNLIVGGTVALGTFATLSTVQSLLVFNGSEELKLYRPLKIFSLFSLES</sequence>
<evidence type="ECO:0000256" key="1">
    <source>
        <dbReference type="SAM" id="Phobius"/>
    </source>
</evidence>
<dbReference type="GeneID" id="93590607"/>
<keyword evidence="1" id="KW-1133">Transmembrane helix</keyword>
<dbReference type="RefSeq" id="XP_067485943.1">
    <property type="nucleotide sequence ID" value="XM_067638010.1"/>
</dbReference>
<name>A0A436ZNB4_ARTFL</name>
<proteinExistence type="predicted"/>
<organism evidence="2 3">
    <name type="scientific">Arthrobotrys flagrans</name>
    <name type="common">Nematode-trapping fungus</name>
    <name type="synonym">Trichothecium flagrans</name>
    <dbReference type="NCBI Taxonomy" id="97331"/>
    <lineage>
        <taxon>Eukaryota</taxon>
        <taxon>Fungi</taxon>
        <taxon>Dikarya</taxon>
        <taxon>Ascomycota</taxon>
        <taxon>Pezizomycotina</taxon>
        <taxon>Orbiliomycetes</taxon>
        <taxon>Orbiliales</taxon>
        <taxon>Orbiliaceae</taxon>
        <taxon>Arthrobotrys</taxon>
    </lineage>
</organism>
<dbReference type="Proteomes" id="UP000283090">
    <property type="component" value="Unassembled WGS sequence"/>
</dbReference>
<protein>
    <submittedName>
        <fullName evidence="2">Uncharacterized protein</fullName>
    </submittedName>
</protein>
<gene>
    <name evidence="2" type="ORF">DFL_008296</name>
</gene>
<reference evidence="2 3" key="1">
    <citation type="submission" date="2019-01" db="EMBL/GenBank/DDBJ databases">
        <title>Intercellular communication is required for trap formation in the nematode-trapping fungus Duddingtonia flagrans.</title>
        <authorList>
            <person name="Youssar L."/>
            <person name="Wernet V."/>
            <person name="Hensel N."/>
            <person name="Hildebrandt H.-G."/>
            <person name="Fischer R."/>
        </authorList>
    </citation>
    <scope>NUCLEOTIDE SEQUENCE [LARGE SCALE GENOMIC DNA]</scope>
    <source>
        <strain evidence="2 3">CBS H-5679</strain>
    </source>
</reference>
<keyword evidence="1" id="KW-0812">Transmembrane</keyword>